<organism evidence="1 2">
    <name type="scientific">Ancylostoma caninum</name>
    <name type="common">Dog hookworm</name>
    <dbReference type="NCBI Taxonomy" id="29170"/>
    <lineage>
        <taxon>Eukaryota</taxon>
        <taxon>Metazoa</taxon>
        <taxon>Ecdysozoa</taxon>
        <taxon>Nematoda</taxon>
        <taxon>Chromadorea</taxon>
        <taxon>Rhabditida</taxon>
        <taxon>Rhabditina</taxon>
        <taxon>Rhabditomorpha</taxon>
        <taxon>Strongyloidea</taxon>
        <taxon>Ancylostomatidae</taxon>
        <taxon>Ancylostomatinae</taxon>
        <taxon>Ancylostoma</taxon>
    </lineage>
</organism>
<dbReference type="OrthoDB" id="5787264at2759"/>
<evidence type="ECO:0000313" key="1">
    <source>
        <dbReference type="EMBL" id="RCN25549.1"/>
    </source>
</evidence>
<gene>
    <name evidence="1" type="ORF">ANCCAN_28738</name>
</gene>
<reference evidence="1 2" key="1">
    <citation type="submission" date="2014-10" db="EMBL/GenBank/DDBJ databases">
        <title>Draft genome of the hookworm Ancylostoma caninum.</title>
        <authorList>
            <person name="Mitreva M."/>
        </authorList>
    </citation>
    <scope>NUCLEOTIDE SEQUENCE [LARGE SCALE GENOMIC DNA]</scope>
    <source>
        <strain evidence="1 2">Baltimore</strain>
    </source>
</reference>
<name>A0A368F3F6_ANCCA</name>
<dbReference type="EMBL" id="JOJR01011395">
    <property type="protein sequence ID" value="RCN25549.1"/>
    <property type="molecule type" value="Genomic_DNA"/>
</dbReference>
<dbReference type="InterPro" id="IPR016187">
    <property type="entry name" value="CTDL_fold"/>
</dbReference>
<dbReference type="CDD" id="cd00037">
    <property type="entry name" value="CLECT"/>
    <property type="match status" value="1"/>
</dbReference>
<sequence length="50" mass="5931">MLVKVENYIKADYIMDLEVGDPKNLWIGLKRNGDEFLWLDNSRVGDFREN</sequence>
<comment type="caution">
    <text evidence="1">The sequence shown here is derived from an EMBL/GenBank/DDBJ whole genome shotgun (WGS) entry which is preliminary data.</text>
</comment>
<evidence type="ECO:0000313" key="2">
    <source>
        <dbReference type="Proteomes" id="UP000252519"/>
    </source>
</evidence>
<proteinExistence type="predicted"/>
<keyword evidence="2" id="KW-1185">Reference proteome</keyword>
<dbReference type="AlphaFoldDB" id="A0A368F3F6"/>
<dbReference type="Proteomes" id="UP000252519">
    <property type="component" value="Unassembled WGS sequence"/>
</dbReference>
<accession>A0A368F3F6</accession>
<evidence type="ECO:0008006" key="3">
    <source>
        <dbReference type="Google" id="ProtNLM"/>
    </source>
</evidence>
<protein>
    <recommendedName>
        <fullName evidence="3">C-type lectin domain-containing protein</fullName>
    </recommendedName>
</protein>
<dbReference type="SUPFAM" id="SSF56436">
    <property type="entry name" value="C-type lectin-like"/>
    <property type="match status" value="1"/>
</dbReference>